<feature type="region of interest" description="Disordered" evidence="1">
    <location>
        <begin position="84"/>
        <end position="104"/>
    </location>
</feature>
<protein>
    <submittedName>
        <fullName evidence="3">Unnamed protein product</fullName>
    </submittedName>
</protein>
<dbReference type="Proteomes" id="UP001178508">
    <property type="component" value="Chromosome 7"/>
</dbReference>
<organism evidence="3 4">
    <name type="scientific">Xyrichtys novacula</name>
    <name type="common">Pearly razorfish</name>
    <name type="synonym">Hemipteronotus novacula</name>
    <dbReference type="NCBI Taxonomy" id="13765"/>
    <lineage>
        <taxon>Eukaryota</taxon>
        <taxon>Metazoa</taxon>
        <taxon>Chordata</taxon>
        <taxon>Craniata</taxon>
        <taxon>Vertebrata</taxon>
        <taxon>Euteleostomi</taxon>
        <taxon>Actinopterygii</taxon>
        <taxon>Neopterygii</taxon>
        <taxon>Teleostei</taxon>
        <taxon>Neoteleostei</taxon>
        <taxon>Acanthomorphata</taxon>
        <taxon>Eupercaria</taxon>
        <taxon>Labriformes</taxon>
        <taxon>Labridae</taxon>
        <taxon>Xyrichtys</taxon>
    </lineage>
</organism>
<reference evidence="3" key="1">
    <citation type="submission" date="2023-08" db="EMBL/GenBank/DDBJ databases">
        <authorList>
            <person name="Alioto T."/>
            <person name="Alioto T."/>
            <person name="Gomez Garrido J."/>
        </authorList>
    </citation>
    <scope>NUCLEOTIDE SEQUENCE</scope>
</reference>
<dbReference type="EMBL" id="OY660870">
    <property type="protein sequence ID" value="CAJ1059657.1"/>
    <property type="molecule type" value="Genomic_DNA"/>
</dbReference>
<keyword evidence="4" id="KW-1185">Reference proteome</keyword>
<name>A0AAV1FH04_XYRNO</name>
<sequence length="374" mass="40559">MEATAIDASLPAEVGEQLKRAQKKIADLHEDIGRLSDELLRKDSLLATFKSRLPALSSWLESTLTGELPQHSTAAALREAQRDPWSGVAVHSQKKAPGGTPCGVSSSVSIPLSNKYLALSMSAEPLVKGPADPEAFPKDVAPPLSDNTAFPPLVAACAPADQHPAQCHPAQCRPAPCHSPPSLNQAEAEAAPQGRCVMARPHQAPDRKDRSTEQATPLRQQATTLVIGDSIIRNVHLRGAFTLSFPGTTVADVTEKILSVLNSHPQINRVVIHVGTNDTYRQQSELLKRDFTQLFNKLSQPQLRVFISGPTPTCGRGIGHFNRLLSLNTWLSSACSTYNVCFVNNLDVFWERRHLFGSDGLHLNRAGIHMLAPT</sequence>
<dbReference type="Gene3D" id="3.40.50.12700">
    <property type="match status" value="1"/>
</dbReference>
<proteinExistence type="predicted"/>
<dbReference type="Gene3D" id="3.40.50.12690">
    <property type="match status" value="1"/>
</dbReference>
<dbReference type="AlphaFoldDB" id="A0AAV1FH04"/>
<feature type="domain" description="SGNH hydrolase-type esterase" evidence="2">
    <location>
        <begin position="242"/>
        <end position="367"/>
    </location>
</feature>
<dbReference type="SUPFAM" id="SSF52266">
    <property type="entry name" value="SGNH hydrolase"/>
    <property type="match status" value="1"/>
</dbReference>
<dbReference type="InterPro" id="IPR013830">
    <property type="entry name" value="SGNH_hydro"/>
</dbReference>
<dbReference type="Pfam" id="PF13472">
    <property type="entry name" value="Lipase_GDSL_2"/>
    <property type="match status" value="1"/>
</dbReference>
<evidence type="ECO:0000256" key="1">
    <source>
        <dbReference type="SAM" id="MobiDB-lite"/>
    </source>
</evidence>
<evidence type="ECO:0000313" key="3">
    <source>
        <dbReference type="EMBL" id="CAJ1059657.1"/>
    </source>
</evidence>
<evidence type="ECO:0000259" key="2">
    <source>
        <dbReference type="Pfam" id="PF13472"/>
    </source>
</evidence>
<accession>A0AAV1FH04</accession>
<evidence type="ECO:0000313" key="4">
    <source>
        <dbReference type="Proteomes" id="UP001178508"/>
    </source>
</evidence>
<gene>
    <name evidence="3" type="ORF">XNOV1_A024772</name>
</gene>
<dbReference type="CDD" id="cd00229">
    <property type="entry name" value="SGNH_hydrolase"/>
    <property type="match status" value="1"/>
</dbReference>